<protein>
    <submittedName>
        <fullName evidence="2">Extracellular solute-binding protein</fullName>
    </submittedName>
</protein>
<comment type="caution">
    <text evidence="2">The sequence shown here is derived from an EMBL/GenBank/DDBJ whole genome shotgun (WGS) entry which is preliminary data.</text>
</comment>
<dbReference type="AlphaFoldDB" id="A0A9D1ZUX0"/>
<dbReference type="Proteomes" id="UP000886750">
    <property type="component" value="Unassembled WGS sequence"/>
</dbReference>
<accession>A0A9D1ZUX0</accession>
<evidence type="ECO:0000313" key="2">
    <source>
        <dbReference type="EMBL" id="HIY96083.1"/>
    </source>
</evidence>
<keyword evidence="1" id="KW-0732">Signal</keyword>
<proteinExistence type="predicted"/>
<dbReference type="PANTHER" id="PTHR43649:SF12">
    <property type="entry name" value="DIACETYLCHITOBIOSE BINDING PROTEIN DASA"/>
    <property type="match status" value="1"/>
</dbReference>
<sequence length="499" mass="56052">MKKITCIILSVFLCCGVFFAAGCGLIEQEQTDDEIRQEIEDLIENEVDLDAGSDYTGTLKILYQNIPSETAIIDAILEAFSEAYPHITIERIPMVETNYLTLLPNMHSTAYRTGDFSEMPDVMWTTNEVFAGWIERDMLMPVNYFDDADDSFSAEDTFVDLMLQDSMLGERMYMFPRDYDQIVMYYNRELLELAGISESRIPSDRALTSDEFYQLLVDIRAAFSEMSGTNPKNERPYNQVRPLDAIWTWGSLCWPTLKSFGGTVMAEDGTVDFNTEENIAAATYVRELIRDNLTFGTGSTKHANFVNNLAPFCFETRAVLTDLIDQTQEVPGIDPEDLGVAPMPILDEEENYAIGAGCSGYAMYRYAENPTEAWLFLKFMASEEGQNAFCSTGNGVPSNKNLLFDEDAAWRNLTAPELSGLTNFNHDAFVYAWDTAACTLQDFKLLIDVVAAREPVAQEVSEVMTICLSSSESTYETDIINAFARGEASIYSTIEGYRT</sequence>
<dbReference type="SUPFAM" id="SSF53850">
    <property type="entry name" value="Periplasmic binding protein-like II"/>
    <property type="match status" value="1"/>
</dbReference>
<dbReference type="InterPro" id="IPR050490">
    <property type="entry name" value="Bact_solute-bd_prot1"/>
</dbReference>
<organism evidence="2 3">
    <name type="scientific">Candidatus Borkfalkia excrementigallinarum</name>
    <dbReference type="NCBI Taxonomy" id="2838506"/>
    <lineage>
        <taxon>Bacteria</taxon>
        <taxon>Bacillati</taxon>
        <taxon>Bacillota</taxon>
        <taxon>Clostridia</taxon>
        <taxon>Christensenellales</taxon>
        <taxon>Christensenellaceae</taxon>
        <taxon>Candidatus Borkfalkia</taxon>
    </lineage>
</organism>
<gene>
    <name evidence="2" type="ORF">H9729_00165</name>
</gene>
<reference evidence="2" key="1">
    <citation type="journal article" date="2021" name="PeerJ">
        <title>Extensive microbial diversity within the chicken gut microbiome revealed by metagenomics and culture.</title>
        <authorList>
            <person name="Gilroy R."/>
            <person name="Ravi A."/>
            <person name="Getino M."/>
            <person name="Pursley I."/>
            <person name="Horton D.L."/>
            <person name="Alikhan N.F."/>
            <person name="Baker D."/>
            <person name="Gharbi K."/>
            <person name="Hall N."/>
            <person name="Watson M."/>
            <person name="Adriaenssens E.M."/>
            <person name="Foster-Nyarko E."/>
            <person name="Jarju S."/>
            <person name="Secka A."/>
            <person name="Antonio M."/>
            <person name="Oren A."/>
            <person name="Chaudhuri R.R."/>
            <person name="La Ragione R."/>
            <person name="Hildebrand F."/>
            <person name="Pallen M.J."/>
        </authorList>
    </citation>
    <scope>NUCLEOTIDE SEQUENCE</scope>
    <source>
        <strain evidence="2">1345</strain>
    </source>
</reference>
<evidence type="ECO:0000313" key="3">
    <source>
        <dbReference type="Proteomes" id="UP000886750"/>
    </source>
</evidence>
<dbReference type="Pfam" id="PF13416">
    <property type="entry name" value="SBP_bac_8"/>
    <property type="match status" value="1"/>
</dbReference>
<dbReference type="Gene3D" id="3.40.190.10">
    <property type="entry name" value="Periplasmic binding protein-like II"/>
    <property type="match status" value="1"/>
</dbReference>
<reference evidence="2" key="2">
    <citation type="submission" date="2021-04" db="EMBL/GenBank/DDBJ databases">
        <authorList>
            <person name="Gilroy R."/>
        </authorList>
    </citation>
    <scope>NUCLEOTIDE SEQUENCE</scope>
    <source>
        <strain evidence="2">1345</strain>
    </source>
</reference>
<feature type="chain" id="PRO_5038559186" evidence="1">
    <location>
        <begin position="21"/>
        <end position="499"/>
    </location>
</feature>
<name>A0A9D1ZUX0_9FIRM</name>
<dbReference type="EMBL" id="DXCQ01000002">
    <property type="protein sequence ID" value="HIY96083.1"/>
    <property type="molecule type" value="Genomic_DNA"/>
</dbReference>
<dbReference type="InterPro" id="IPR006059">
    <property type="entry name" value="SBP"/>
</dbReference>
<feature type="signal peptide" evidence="1">
    <location>
        <begin position="1"/>
        <end position="20"/>
    </location>
</feature>
<evidence type="ECO:0000256" key="1">
    <source>
        <dbReference type="SAM" id="SignalP"/>
    </source>
</evidence>
<dbReference type="PANTHER" id="PTHR43649">
    <property type="entry name" value="ARABINOSE-BINDING PROTEIN-RELATED"/>
    <property type="match status" value="1"/>
</dbReference>
<dbReference type="PROSITE" id="PS51257">
    <property type="entry name" value="PROKAR_LIPOPROTEIN"/>
    <property type="match status" value="1"/>
</dbReference>